<gene>
    <name evidence="2" type="ORF">ACFOHH_20365</name>
</gene>
<accession>A0ABV7DKM8</accession>
<feature type="domain" description="PTS EIIA type-2" evidence="1">
    <location>
        <begin position="5"/>
        <end position="148"/>
    </location>
</feature>
<organism evidence="2 3">
    <name type="scientific">Shinella pollutisoli</name>
    <dbReference type="NCBI Taxonomy" id="2250594"/>
    <lineage>
        <taxon>Bacteria</taxon>
        <taxon>Pseudomonadati</taxon>
        <taxon>Pseudomonadota</taxon>
        <taxon>Alphaproteobacteria</taxon>
        <taxon>Hyphomicrobiales</taxon>
        <taxon>Rhizobiaceae</taxon>
        <taxon>Shinella</taxon>
    </lineage>
</organism>
<dbReference type="Proteomes" id="UP001595377">
    <property type="component" value="Unassembled WGS sequence"/>
</dbReference>
<sequence>MDNIALLLAMDVSLAAIVPHREAAIALAADRLADGAGMAYEEVKAALAAREALGSTALGRGVAMPHAIARQCRRPAGALIRLAAPVDFDAPDDTAVDVVLALIWPQSRVQDFVRFSSLVNRILLDPGVLPSIRSMSAPDRIRSLLHTRARAAGLAGLPHGPTAGDAVGLPQP</sequence>
<protein>
    <submittedName>
        <fullName evidence="2">PTS sugar transporter subunit IIA</fullName>
    </submittedName>
</protein>
<dbReference type="RefSeq" id="WP_257314664.1">
    <property type="nucleotide sequence ID" value="NZ_JANFDG010000007.1"/>
</dbReference>
<reference evidence="3" key="1">
    <citation type="journal article" date="2019" name="Int. J. Syst. Evol. Microbiol.">
        <title>The Global Catalogue of Microorganisms (GCM) 10K type strain sequencing project: providing services to taxonomists for standard genome sequencing and annotation.</title>
        <authorList>
            <consortium name="The Broad Institute Genomics Platform"/>
            <consortium name="The Broad Institute Genome Sequencing Center for Infectious Disease"/>
            <person name="Wu L."/>
            <person name="Ma J."/>
        </authorList>
    </citation>
    <scope>NUCLEOTIDE SEQUENCE [LARGE SCALE GENOMIC DNA]</scope>
    <source>
        <strain evidence="3">KCTC 52677</strain>
    </source>
</reference>
<dbReference type="Pfam" id="PF00359">
    <property type="entry name" value="PTS_EIIA_2"/>
    <property type="match status" value="1"/>
</dbReference>
<dbReference type="EMBL" id="JBHRSP010000034">
    <property type="protein sequence ID" value="MFC3075476.1"/>
    <property type="molecule type" value="Genomic_DNA"/>
</dbReference>
<name>A0ABV7DKM8_9HYPH</name>
<comment type="caution">
    <text evidence="2">The sequence shown here is derived from an EMBL/GenBank/DDBJ whole genome shotgun (WGS) entry which is preliminary data.</text>
</comment>
<keyword evidence="2" id="KW-0813">Transport</keyword>
<evidence type="ECO:0000313" key="3">
    <source>
        <dbReference type="Proteomes" id="UP001595377"/>
    </source>
</evidence>
<evidence type="ECO:0000259" key="1">
    <source>
        <dbReference type="PROSITE" id="PS51094"/>
    </source>
</evidence>
<dbReference type="PANTHER" id="PTHR47738">
    <property type="entry name" value="PTS SYSTEM FRUCTOSE-LIKE EIIA COMPONENT-RELATED"/>
    <property type="match status" value="1"/>
</dbReference>
<dbReference type="SUPFAM" id="SSF55804">
    <property type="entry name" value="Phoshotransferase/anion transport protein"/>
    <property type="match status" value="1"/>
</dbReference>
<dbReference type="InterPro" id="IPR016152">
    <property type="entry name" value="PTrfase/Anion_transptr"/>
</dbReference>
<proteinExistence type="predicted"/>
<dbReference type="InterPro" id="IPR002178">
    <property type="entry name" value="PTS_EIIA_type-2_dom"/>
</dbReference>
<dbReference type="Gene3D" id="3.40.930.10">
    <property type="entry name" value="Mannitol-specific EII, Chain A"/>
    <property type="match status" value="1"/>
</dbReference>
<keyword evidence="2" id="KW-0762">Sugar transport</keyword>
<dbReference type="PANTHER" id="PTHR47738:SF1">
    <property type="entry name" value="NITROGEN REGULATORY PROTEIN"/>
    <property type="match status" value="1"/>
</dbReference>
<dbReference type="PROSITE" id="PS00372">
    <property type="entry name" value="PTS_EIIA_TYPE_2_HIS"/>
    <property type="match status" value="1"/>
</dbReference>
<keyword evidence="3" id="KW-1185">Reference proteome</keyword>
<evidence type="ECO:0000313" key="2">
    <source>
        <dbReference type="EMBL" id="MFC3075476.1"/>
    </source>
</evidence>
<dbReference type="InterPro" id="IPR051541">
    <property type="entry name" value="PTS_SugarTrans_NitroReg"/>
</dbReference>
<dbReference type="PROSITE" id="PS51094">
    <property type="entry name" value="PTS_EIIA_TYPE_2"/>
    <property type="match status" value="1"/>
</dbReference>